<protein>
    <submittedName>
        <fullName evidence="5">FH1/FH2 domain-containing protein 3-like isoform X17</fullName>
    </submittedName>
</protein>
<feature type="compositionally biased region" description="Basic and acidic residues" evidence="2">
    <location>
        <begin position="543"/>
        <end position="570"/>
    </location>
</feature>
<keyword evidence="4" id="KW-1185">Reference proteome</keyword>
<keyword evidence="1" id="KW-0009">Actin-binding</keyword>
<name>A0A6P4ZE26_BRABE</name>
<sequence>MATFTCRVQFLDDTDPFSSTNFPEPTRPPTYTFNMYIPLIEQIGTVHTLLRAPHKIEDCALQISHNGTYLDLDSTLDEQREYLEGFEDSRKNSMILRTQLSVRVHACIEKLLNSSGRELRRALFSLKQIFQDDKDLVHEFVNSEGLTCLIKVGVEADQNYQNYILRALGQVMLYVDGMNGVINHNETIQWLYSLISSKFRLVVKTTLKLLLVFVEYTENNALLLVQAVDAVDNSRGHKPWSNIMDVLNERDAVDTELLVYAMTLVNKTLNAVPDQDTFYDVTDSLEEQGLEKIIQRHLTKKGSDLDLVEQMKIYETALKFEDGEENIPESSQNTLRKTRRTISQTISDEARQSLRKSRRHSLNAGDSSPSPGGKGRTETRGRTETDGETRRSRYSTESETSDDSGDRKSRYSSGVTRQPRESTIAEAPKQNGLSGSTESGKRRSWRDRVYGGQEETSSNSVSGDGYNRGGRRSWREELSKFDHILGTTYGISANRHSRYKTRTDSDTDNKDKDRNEEKSSKNEEKKTEPEPKTKRGTLYEILKSMEDKKKQEMEPKKTPEELEEERKLAEEQRLKEVYAEEARKRWKERYLEETELVRSDPDFWRKAEEIQQKRKEEAAKASYQRQSHSWRDDVAKQLEYAKKLEEEERKVLELERQKREEERRELFPPPSTEANDIPLPDAALTETNDKPDTLANMPKSEEDTELETEQEAEYDEDELVNGDEEEEDEEDEEEDVEEGQECDEDMSVENEDQESSAAQDKLRTLHIDEFSPPPGLYRVERTTERLSSSEQTESTSLTNGQGSTPRQSRRERMAALQKEQMAMEKDKDEDERTESVSDEPVTPTSPDMGPVSPTGQSGGLTSNKRWMLAMFYAQNREGKMGDEDEDSDESKDSESKEGKEKRRLSIETSETISSRMEKVQQKQKEDVSSPTEKKQPEITSKGKVAAVAEKLKSGAILDEEKMVNGLQAMRAEEKKEEKKPPPPPPKSEQDQLWENLMNTDRQLIIKDMDFTDLIGDDDMDVLSPFHGMASSTDAPPRPPPNLFGGPPPPPCVFPGGIPPPPPPSLAIPGGPHHPLLPHSAGPLHPLEHPLPLLKPRGPATWGLRPRTVPFQ</sequence>
<dbReference type="PROSITE" id="PS51232">
    <property type="entry name" value="GBD_FH3"/>
    <property type="match status" value="1"/>
</dbReference>
<reference evidence="5" key="1">
    <citation type="submission" date="2025-08" db="UniProtKB">
        <authorList>
            <consortium name="RefSeq"/>
        </authorList>
    </citation>
    <scope>IDENTIFICATION</scope>
    <source>
        <tissue evidence="5">Gonad</tissue>
    </source>
</reference>
<dbReference type="InterPro" id="IPR016024">
    <property type="entry name" value="ARM-type_fold"/>
</dbReference>
<feature type="region of interest" description="Disordered" evidence="2">
    <location>
        <begin position="1029"/>
        <end position="1111"/>
    </location>
</feature>
<evidence type="ECO:0000259" key="3">
    <source>
        <dbReference type="PROSITE" id="PS51232"/>
    </source>
</evidence>
<feature type="compositionally biased region" description="Low complexity" evidence="2">
    <location>
        <begin position="785"/>
        <end position="798"/>
    </location>
</feature>
<dbReference type="Pfam" id="PF18382">
    <property type="entry name" value="Formin_GBD_N"/>
    <property type="match status" value="1"/>
</dbReference>
<dbReference type="Gene3D" id="1.25.10.10">
    <property type="entry name" value="Leucine-rich Repeat Variant"/>
    <property type="match status" value="1"/>
</dbReference>
<feature type="compositionally biased region" description="Basic and acidic residues" evidence="2">
    <location>
        <begin position="629"/>
        <end position="666"/>
    </location>
</feature>
<feature type="compositionally biased region" description="Polar residues" evidence="2">
    <location>
        <begin position="853"/>
        <end position="863"/>
    </location>
</feature>
<feature type="compositionally biased region" description="Basic and acidic residues" evidence="2">
    <location>
        <begin position="890"/>
        <end position="905"/>
    </location>
</feature>
<feature type="compositionally biased region" description="Basic and acidic residues" evidence="2">
    <location>
        <begin position="760"/>
        <end position="769"/>
    </location>
</feature>
<accession>A0A6P4ZE26</accession>
<dbReference type="OrthoDB" id="9806920at2759"/>
<dbReference type="Pfam" id="PF24959">
    <property type="entry name" value="FH3_FHOD1-3"/>
    <property type="match status" value="1"/>
</dbReference>
<dbReference type="RefSeq" id="XP_019629387.1">
    <property type="nucleotide sequence ID" value="XM_019773828.1"/>
</dbReference>
<feature type="compositionally biased region" description="Basic and acidic residues" evidence="2">
    <location>
        <begin position="501"/>
        <end position="533"/>
    </location>
</feature>
<dbReference type="AlphaFoldDB" id="A0A6P4ZE26"/>
<evidence type="ECO:0000256" key="2">
    <source>
        <dbReference type="SAM" id="MobiDB-lite"/>
    </source>
</evidence>
<evidence type="ECO:0000313" key="5">
    <source>
        <dbReference type="RefSeq" id="XP_019629387.1"/>
    </source>
</evidence>
<dbReference type="InterPro" id="IPR056771">
    <property type="entry name" value="FH3_FHOD1-3-like"/>
</dbReference>
<evidence type="ECO:0000256" key="1">
    <source>
        <dbReference type="ARBA" id="ARBA00023203"/>
    </source>
</evidence>
<evidence type="ECO:0000313" key="4">
    <source>
        <dbReference type="Proteomes" id="UP000515135"/>
    </source>
</evidence>
<dbReference type="FunFam" id="1.25.10.10:FF:000056">
    <property type="entry name" value="FH1/FH2 domain-containing protein 3 isoform X1"/>
    <property type="match status" value="1"/>
</dbReference>
<gene>
    <name evidence="5" type="primary">LOC109473773</name>
</gene>
<feature type="compositionally biased region" description="Basic and acidic residues" evidence="2">
    <location>
        <begin position="970"/>
        <end position="980"/>
    </location>
</feature>
<dbReference type="GO" id="GO:0030866">
    <property type="term" value="P:cortical actin cytoskeleton organization"/>
    <property type="evidence" value="ECO:0007669"/>
    <property type="project" value="TreeGrafter"/>
</dbReference>
<dbReference type="GO" id="GO:0051015">
    <property type="term" value="F:actin filament binding"/>
    <property type="evidence" value="ECO:0007669"/>
    <property type="project" value="TreeGrafter"/>
</dbReference>
<feature type="compositionally biased region" description="Basic and acidic residues" evidence="2">
    <location>
        <begin position="375"/>
        <end position="396"/>
    </location>
</feature>
<feature type="domain" description="GBD/FH3" evidence="3">
    <location>
        <begin position="41"/>
        <end position="412"/>
    </location>
</feature>
<dbReference type="InterPro" id="IPR041387">
    <property type="entry name" value="FHOD1_GBD_N"/>
</dbReference>
<dbReference type="PANTHER" id="PTHR45920:SF4">
    <property type="entry name" value="FORMIN HOMOLOGY 2 DOMAIN CONTAINING, ISOFORM I"/>
    <property type="match status" value="1"/>
</dbReference>
<feature type="compositionally biased region" description="Basic and acidic residues" evidence="2">
    <location>
        <begin position="915"/>
        <end position="936"/>
    </location>
</feature>
<dbReference type="GO" id="GO:0005856">
    <property type="term" value="C:cytoskeleton"/>
    <property type="evidence" value="ECO:0007669"/>
    <property type="project" value="TreeGrafter"/>
</dbReference>
<feature type="region of interest" description="Disordered" evidence="2">
    <location>
        <begin position="611"/>
        <end position="863"/>
    </location>
</feature>
<feature type="compositionally biased region" description="Low complexity" evidence="2">
    <location>
        <begin position="1066"/>
        <end position="1095"/>
    </location>
</feature>
<feature type="region of interest" description="Disordered" evidence="2">
    <location>
        <begin position="324"/>
        <end position="472"/>
    </location>
</feature>
<feature type="compositionally biased region" description="Polar residues" evidence="2">
    <location>
        <begin position="328"/>
        <end position="347"/>
    </location>
</feature>
<dbReference type="GeneID" id="109473773"/>
<feature type="region of interest" description="Disordered" evidence="2">
    <location>
        <begin position="485"/>
        <end position="570"/>
    </location>
</feature>
<dbReference type="Proteomes" id="UP000515135">
    <property type="component" value="Unplaced"/>
</dbReference>
<dbReference type="InterPro" id="IPR011989">
    <property type="entry name" value="ARM-like"/>
</dbReference>
<proteinExistence type="predicted"/>
<feature type="region of interest" description="Disordered" evidence="2">
    <location>
        <begin position="875"/>
        <end position="992"/>
    </location>
</feature>
<feature type="compositionally biased region" description="Acidic residues" evidence="2">
    <location>
        <begin position="702"/>
        <end position="754"/>
    </location>
</feature>
<dbReference type="InterPro" id="IPR014768">
    <property type="entry name" value="GBD/FH3_dom"/>
</dbReference>
<dbReference type="SUPFAM" id="SSF48371">
    <property type="entry name" value="ARM repeat"/>
    <property type="match status" value="1"/>
</dbReference>
<feature type="compositionally biased region" description="Pro residues" evidence="2">
    <location>
        <begin position="1035"/>
        <end position="1065"/>
    </location>
</feature>
<dbReference type="GO" id="GO:0005737">
    <property type="term" value="C:cytoplasm"/>
    <property type="evidence" value="ECO:0007669"/>
    <property type="project" value="TreeGrafter"/>
</dbReference>
<dbReference type="PANTHER" id="PTHR45920">
    <property type="entry name" value="FORMIN HOMOLOGY 2 DOMAIN CONTAINING, ISOFORM I"/>
    <property type="match status" value="1"/>
</dbReference>
<organism evidence="4 5">
    <name type="scientific">Branchiostoma belcheri</name>
    <name type="common">Amphioxus</name>
    <dbReference type="NCBI Taxonomy" id="7741"/>
    <lineage>
        <taxon>Eukaryota</taxon>
        <taxon>Metazoa</taxon>
        <taxon>Chordata</taxon>
        <taxon>Cephalochordata</taxon>
        <taxon>Leptocardii</taxon>
        <taxon>Amphioxiformes</taxon>
        <taxon>Branchiostomatidae</taxon>
        <taxon>Branchiostoma</taxon>
    </lineage>
</organism>